<dbReference type="EMBL" id="CAJVPU010042815">
    <property type="protein sequence ID" value="CAG8744440.1"/>
    <property type="molecule type" value="Genomic_DNA"/>
</dbReference>
<reference evidence="1" key="1">
    <citation type="submission" date="2021-06" db="EMBL/GenBank/DDBJ databases">
        <authorList>
            <person name="Kallberg Y."/>
            <person name="Tangrot J."/>
            <person name="Rosling A."/>
        </authorList>
    </citation>
    <scope>NUCLEOTIDE SEQUENCE</scope>
    <source>
        <strain evidence="1">IL203A</strain>
    </source>
</reference>
<accession>A0ACA9QBE5</accession>
<name>A0ACA9QBE5_9GLOM</name>
<comment type="caution">
    <text evidence="1">The sequence shown here is derived from an EMBL/GenBank/DDBJ whole genome shotgun (WGS) entry which is preliminary data.</text>
</comment>
<keyword evidence="2" id="KW-1185">Reference proteome</keyword>
<evidence type="ECO:0000313" key="1">
    <source>
        <dbReference type="EMBL" id="CAG8744440.1"/>
    </source>
</evidence>
<proteinExistence type="predicted"/>
<dbReference type="Proteomes" id="UP000789702">
    <property type="component" value="Unassembled WGS sequence"/>
</dbReference>
<protein>
    <submittedName>
        <fullName evidence="1">6666_t:CDS:1</fullName>
    </submittedName>
</protein>
<organism evidence="1 2">
    <name type="scientific">Dentiscutata heterogama</name>
    <dbReference type="NCBI Taxonomy" id="1316150"/>
    <lineage>
        <taxon>Eukaryota</taxon>
        <taxon>Fungi</taxon>
        <taxon>Fungi incertae sedis</taxon>
        <taxon>Mucoromycota</taxon>
        <taxon>Glomeromycotina</taxon>
        <taxon>Glomeromycetes</taxon>
        <taxon>Diversisporales</taxon>
        <taxon>Gigasporaceae</taxon>
        <taxon>Dentiscutata</taxon>
    </lineage>
</organism>
<sequence>MDKITISDAFTAEDIKFLAEYELITIEPFFNADEFTLSGIRYGPFSPLRKTNVPIWVALKLKSQKLCKIVSPSWFTV</sequence>
<evidence type="ECO:0000313" key="2">
    <source>
        <dbReference type="Proteomes" id="UP000789702"/>
    </source>
</evidence>
<feature type="non-terminal residue" evidence="1">
    <location>
        <position position="77"/>
    </location>
</feature>
<gene>
    <name evidence="1" type="ORF">DHETER_LOCUS14255</name>
</gene>